<comment type="similarity">
    <text evidence="2 14 15">Belongs to the diphosphomevalonate decarboxylase family.</text>
</comment>
<dbReference type="GO" id="GO:0004163">
    <property type="term" value="F:diphosphomevalonate decarboxylase activity"/>
    <property type="evidence" value="ECO:0007669"/>
    <property type="project" value="UniProtKB-UniRule"/>
</dbReference>
<keyword evidence="19" id="KW-1185">Reference proteome</keyword>
<evidence type="ECO:0000256" key="3">
    <source>
        <dbReference type="ARBA" id="ARBA00012296"/>
    </source>
</evidence>
<comment type="pathway">
    <text evidence="1 15">Isoprenoid biosynthesis; isopentenyl diphosphate biosynthesis via mevalonate pathway; isopentenyl diphosphate from (R)-mevalonate: step 3/3.</text>
</comment>
<evidence type="ECO:0000256" key="13">
    <source>
        <dbReference type="ARBA" id="ARBA00048416"/>
    </source>
</evidence>
<dbReference type="Pfam" id="PF22700">
    <property type="entry name" value="MVD-like_N"/>
    <property type="match status" value="1"/>
</dbReference>
<dbReference type="PANTHER" id="PTHR10977">
    <property type="entry name" value="DIPHOSPHOMEVALONATE DECARBOXYLASE"/>
    <property type="match status" value="1"/>
</dbReference>
<dbReference type="GO" id="GO:0016126">
    <property type="term" value="P:sterol biosynthetic process"/>
    <property type="evidence" value="ECO:0007669"/>
    <property type="project" value="UniProtKB-KW"/>
</dbReference>
<evidence type="ECO:0000256" key="10">
    <source>
        <dbReference type="ARBA" id="ARBA00023166"/>
    </source>
</evidence>
<feature type="domain" description="Mvd1 C-terminal" evidence="16">
    <location>
        <begin position="195"/>
        <end position="381"/>
    </location>
</feature>
<dbReference type="InterPro" id="IPR041431">
    <property type="entry name" value="Mvd1_C"/>
</dbReference>
<dbReference type="PIRSF" id="PIRSF015950">
    <property type="entry name" value="Mev_P_decrbx"/>
    <property type="match status" value="1"/>
</dbReference>
<dbReference type="Proteomes" id="UP001377567">
    <property type="component" value="Unassembled WGS sequence"/>
</dbReference>
<dbReference type="InterPro" id="IPR005935">
    <property type="entry name" value="Mev_decarb"/>
</dbReference>
<dbReference type="GO" id="GO:0005524">
    <property type="term" value="F:ATP binding"/>
    <property type="evidence" value="ECO:0007669"/>
    <property type="project" value="UniProtKB-UniRule"/>
</dbReference>
<sequence>MSVHIASTTAPVNIATLKYWGKRDTALNLPTNSSISVTLAQEDLRTLTSAATSASFERDTLWLNGKEESLDNKRTQDCLQDLRDLRRALEEQDKSLEPLSQWKLHIASENNFPTAAGLASSAAGFAALVVAIAKLYQLPQDMSALSKVARKGSGSACRSLFGGFVAWEMGEQADGSDSQAVQVLPLDKWPEMKAAILVVSDAKKDTSSTSGMQRTVHTSDLFKERVDTVVPRRFNEMKEAIVQRDFPRFAELTMRDSNSFHATCLDSYPPIFYLNDTSRKIIRLVDGINAFYNETIVAYTFDAGPNAVLYYEEKNEQKLFAFLYHLLSGVDGWKSKYGDEQLKAFSDAFSEASEKVEFYLDDELYKGISRVILTRAGPGPQDTTECLIDETSGLPKAL</sequence>
<dbReference type="InterPro" id="IPR020568">
    <property type="entry name" value="Ribosomal_Su5_D2-typ_SF"/>
</dbReference>
<dbReference type="InterPro" id="IPR014721">
    <property type="entry name" value="Ribsml_uS5_D2-typ_fold_subgr"/>
</dbReference>
<evidence type="ECO:0000256" key="1">
    <source>
        <dbReference type="ARBA" id="ARBA00005055"/>
    </source>
</evidence>
<keyword evidence="6 14" id="KW-0067">ATP-binding</keyword>
<keyword evidence="5 14" id="KW-0547">Nucleotide-binding</keyword>
<keyword evidence="10 15" id="KW-1207">Sterol metabolism</keyword>
<dbReference type="NCBIfam" id="TIGR01240">
    <property type="entry name" value="mevDPdecarb"/>
    <property type="match status" value="1"/>
</dbReference>
<evidence type="ECO:0000259" key="16">
    <source>
        <dbReference type="Pfam" id="PF18376"/>
    </source>
</evidence>
<dbReference type="Gene3D" id="3.30.70.890">
    <property type="entry name" value="GHMP kinase, C-terminal domain"/>
    <property type="match status" value="1"/>
</dbReference>
<reference evidence="18 19" key="1">
    <citation type="journal article" date="2023" name="Elife">
        <title>Identification of key yeast species and microbe-microbe interactions impacting larval growth of Drosophila in the wild.</title>
        <authorList>
            <person name="Mure A."/>
            <person name="Sugiura Y."/>
            <person name="Maeda R."/>
            <person name="Honda K."/>
            <person name="Sakurai N."/>
            <person name="Takahashi Y."/>
            <person name="Watada M."/>
            <person name="Katoh T."/>
            <person name="Gotoh A."/>
            <person name="Gotoh Y."/>
            <person name="Taniguchi I."/>
            <person name="Nakamura K."/>
            <person name="Hayashi T."/>
            <person name="Katayama T."/>
            <person name="Uemura T."/>
            <person name="Hattori Y."/>
        </authorList>
    </citation>
    <scope>NUCLEOTIDE SEQUENCE [LARGE SCALE GENOMIC DNA]</scope>
    <source>
        <strain evidence="18 19">KH-74</strain>
    </source>
</reference>
<accession>A0AAV5RXZ5</accession>
<dbReference type="InterPro" id="IPR036554">
    <property type="entry name" value="GHMP_kinase_C_sf"/>
</dbReference>
<gene>
    <name evidence="18" type="ORF">DAKH74_025780</name>
</gene>
<dbReference type="Gene3D" id="3.30.230.10">
    <property type="match status" value="1"/>
</dbReference>
<evidence type="ECO:0000256" key="15">
    <source>
        <dbReference type="RuleBase" id="RU363086"/>
    </source>
</evidence>
<evidence type="ECO:0000313" key="18">
    <source>
        <dbReference type="EMBL" id="GMM55962.1"/>
    </source>
</evidence>
<name>A0AAV5RXZ5_MAUHU</name>
<protein>
    <recommendedName>
        <fullName evidence="3 14">Diphosphomevalonate decarboxylase</fullName>
        <ecNumber evidence="3 14">4.1.1.33</ecNumber>
    </recommendedName>
</protein>
<evidence type="ECO:0000259" key="17">
    <source>
        <dbReference type="Pfam" id="PF22700"/>
    </source>
</evidence>
<evidence type="ECO:0000256" key="12">
    <source>
        <dbReference type="ARBA" id="ARBA00023239"/>
    </source>
</evidence>
<evidence type="ECO:0000256" key="4">
    <source>
        <dbReference type="ARBA" id="ARBA00022516"/>
    </source>
</evidence>
<dbReference type="GO" id="GO:0005829">
    <property type="term" value="C:cytosol"/>
    <property type="evidence" value="ECO:0007669"/>
    <property type="project" value="InterPro"/>
</dbReference>
<comment type="catalytic activity">
    <reaction evidence="13">
        <text>(R)-5-diphosphomevalonate + ATP = isopentenyl diphosphate + ADP + phosphate + CO2</text>
        <dbReference type="Rhea" id="RHEA:23732"/>
        <dbReference type="ChEBI" id="CHEBI:16526"/>
        <dbReference type="ChEBI" id="CHEBI:30616"/>
        <dbReference type="ChEBI" id="CHEBI:43474"/>
        <dbReference type="ChEBI" id="CHEBI:57557"/>
        <dbReference type="ChEBI" id="CHEBI:128769"/>
        <dbReference type="ChEBI" id="CHEBI:456216"/>
        <dbReference type="EC" id="4.1.1.33"/>
    </reaction>
    <physiologicalReaction direction="left-to-right" evidence="13">
        <dbReference type="Rhea" id="RHEA:23733"/>
    </physiologicalReaction>
</comment>
<dbReference type="EC" id="4.1.1.33" evidence="3 14"/>
<proteinExistence type="inferred from homology"/>
<dbReference type="FunFam" id="3.30.230.10:FF:000018">
    <property type="entry name" value="Diphosphomevalonate decarboxylase"/>
    <property type="match status" value="1"/>
</dbReference>
<evidence type="ECO:0000256" key="2">
    <source>
        <dbReference type="ARBA" id="ARBA00008831"/>
    </source>
</evidence>
<keyword evidence="11 15" id="KW-0753">Steroid metabolism</keyword>
<dbReference type="AlphaFoldDB" id="A0AAV5RXZ5"/>
<dbReference type="FunFam" id="3.30.70.890:FF:000005">
    <property type="entry name" value="Diphosphomevalonate decarboxylase"/>
    <property type="match status" value="1"/>
</dbReference>
<evidence type="ECO:0000256" key="8">
    <source>
        <dbReference type="ARBA" id="ARBA00023011"/>
    </source>
</evidence>
<organism evidence="18 19">
    <name type="scientific">Maudiozyma humilis</name>
    <name type="common">Sour dough yeast</name>
    <name type="synonym">Kazachstania humilis</name>
    <dbReference type="NCBI Taxonomy" id="51915"/>
    <lineage>
        <taxon>Eukaryota</taxon>
        <taxon>Fungi</taxon>
        <taxon>Dikarya</taxon>
        <taxon>Ascomycota</taxon>
        <taxon>Saccharomycotina</taxon>
        <taxon>Saccharomycetes</taxon>
        <taxon>Saccharomycetales</taxon>
        <taxon>Saccharomycetaceae</taxon>
        <taxon>Maudiozyma</taxon>
    </lineage>
</organism>
<keyword evidence="7 15" id="KW-0752">Steroid biosynthesis</keyword>
<dbReference type="InterPro" id="IPR029765">
    <property type="entry name" value="Mev_diP_decarb"/>
</dbReference>
<evidence type="ECO:0000256" key="5">
    <source>
        <dbReference type="ARBA" id="ARBA00022741"/>
    </source>
</evidence>
<keyword evidence="4 15" id="KW-0444">Lipid biosynthesis</keyword>
<keyword evidence="12 14" id="KW-0456">Lyase</keyword>
<comment type="caution">
    <text evidence="18">The sequence shown here is derived from an EMBL/GenBank/DDBJ whole genome shotgun (WGS) entry which is preliminary data.</text>
</comment>
<dbReference type="SUPFAM" id="SSF55060">
    <property type="entry name" value="GHMP Kinase, C-terminal domain"/>
    <property type="match status" value="1"/>
</dbReference>
<dbReference type="SUPFAM" id="SSF54211">
    <property type="entry name" value="Ribosomal protein S5 domain 2-like"/>
    <property type="match status" value="1"/>
</dbReference>
<dbReference type="GO" id="GO:0019287">
    <property type="term" value="P:isopentenyl diphosphate biosynthetic process, mevalonate pathway"/>
    <property type="evidence" value="ECO:0007669"/>
    <property type="project" value="UniProtKB-UniRule"/>
</dbReference>
<dbReference type="EMBL" id="BTGD01000006">
    <property type="protein sequence ID" value="GMM55962.1"/>
    <property type="molecule type" value="Genomic_DNA"/>
</dbReference>
<evidence type="ECO:0000256" key="14">
    <source>
        <dbReference type="PIRNR" id="PIRNR015950"/>
    </source>
</evidence>
<evidence type="ECO:0000256" key="6">
    <source>
        <dbReference type="ARBA" id="ARBA00022840"/>
    </source>
</evidence>
<evidence type="ECO:0000256" key="11">
    <source>
        <dbReference type="ARBA" id="ARBA00023221"/>
    </source>
</evidence>
<dbReference type="Pfam" id="PF18376">
    <property type="entry name" value="MDD_C"/>
    <property type="match status" value="1"/>
</dbReference>
<dbReference type="InterPro" id="IPR053859">
    <property type="entry name" value="MVD-like_N"/>
</dbReference>
<evidence type="ECO:0000256" key="9">
    <source>
        <dbReference type="ARBA" id="ARBA00023098"/>
    </source>
</evidence>
<keyword evidence="8 15" id="KW-0756">Sterol biosynthesis</keyword>
<keyword evidence="9 14" id="KW-0443">Lipid metabolism</keyword>
<dbReference type="PANTHER" id="PTHR10977:SF3">
    <property type="entry name" value="DIPHOSPHOMEVALONATE DECARBOXYLASE"/>
    <property type="match status" value="1"/>
</dbReference>
<evidence type="ECO:0000256" key="7">
    <source>
        <dbReference type="ARBA" id="ARBA00022955"/>
    </source>
</evidence>
<feature type="domain" description="Diphosphomevalonate decarboxylase-like N-terminal" evidence="17">
    <location>
        <begin position="10"/>
        <end position="180"/>
    </location>
</feature>
<evidence type="ECO:0000313" key="19">
    <source>
        <dbReference type="Proteomes" id="UP001377567"/>
    </source>
</evidence>